<dbReference type="Proteomes" id="UP001642260">
    <property type="component" value="Unassembled WGS sequence"/>
</dbReference>
<proteinExistence type="inferred from homology"/>
<evidence type="ECO:0000256" key="2">
    <source>
        <dbReference type="SAM" id="SignalP"/>
    </source>
</evidence>
<evidence type="ECO:0000313" key="5">
    <source>
        <dbReference type="Proteomes" id="UP001642260"/>
    </source>
</evidence>
<evidence type="ECO:0000256" key="1">
    <source>
        <dbReference type="ARBA" id="ARBA00009748"/>
    </source>
</evidence>
<dbReference type="InterPro" id="IPR000528">
    <property type="entry name" value="Plant_nsLTP"/>
</dbReference>
<name>A0ABC8IZC2_ERUVS</name>
<evidence type="ECO:0000313" key="4">
    <source>
        <dbReference type="EMBL" id="CAH8306299.1"/>
    </source>
</evidence>
<evidence type="ECO:0000259" key="3">
    <source>
        <dbReference type="Pfam" id="PF00234"/>
    </source>
</evidence>
<dbReference type="Gene3D" id="1.10.110.10">
    <property type="entry name" value="Plant lipid-transfer and hydrophobic proteins"/>
    <property type="match status" value="1"/>
</dbReference>
<feature type="chain" id="PRO_5044793670" description="Bifunctional inhibitor/plant lipid transfer protein/seed storage helical domain-containing protein" evidence="2">
    <location>
        <begin position="17"/>
        <end position="80"/>
    </location>
</feature>
<dbReference type="InterPro" id="IPR036312">
    <property type="entry name" value="Bifun_inhib/LTP/seed_sf"/>
</dbReference>
<feature type="signal peptide" evidence="2">
    <location>
        <begin position="1"/>
        <end position="16"/>
    </location>
</feature>
<dbReference type="Pfam" id="PF00234">
    <property type="entry name" value="Tryp_alpha_amyl"/>
    <property type="match status" value="1"/>
</dbReference>
<dbReference type="AlphaFoldDB" id="A0ABC8IZC2"/>
<protein>
    <recommendedName>
        <fullName evidence="3">Bifunctional inhibitor/plant lipid transfer protein/seed storage helical domain-containing protein</fullName>
    </recommendedName>
</protein>
<dbReference type="PANTHER" id="PTHR33076">
    <property type="entry name" value="NON-SPECIFIC LIPID-TRANSFER PROTEIN 2-RELATED"/>
    <property type="match status" value="1"/>
</dbReference>
<dbReference type="EMBL" id="CAKOAT010064044">
    <property type="protein sequence ID" value="CAH8306299.1"/>
    <property type="molecule type" value="Genomic_DNA"/>
</dbReference>
<organism evidence="4 5">
    <name type="scientific">Eruca vesicaria subsp. sativa</name>
    <name type="common">Garden rocket</name>
    <name type="synonym">Eruca sativa</name>
    <dbReference type="NCBI Taxonomy" id="29727"/>
    <lineage>
        <taxon>Eukaryota</taxon>
        <taxon>Viridiplantae</taxon>
        <taxon>Streptophyta</taxon>
        <taxon>Embryophyta</taxon>
        <taxon>Tracheophyta</taxon>
        <taxon>Spermatophyta</taxon>
        <taxon>Magnoliopsida</taxon>
        <taxon>eudicotyledons</taxon>
        <taxon>Gunneridae</taxon>
        <taxon>Pentapetalae</taxon>
        <taxon>rosids</taxon>
        <taxon>malvids</taxon>
        <taxon>Brassicales</taxon>
        <taxon>Brassicaceae</taxon>
        <taxon>Brassiceae</taxon>
        <taxon>Eruca</taxon>
    </lineage>
</organism>
<keyword evidence="5" id="KW-1185">Reference proteome</keyword>
<reference evidence="4 5" key="1">
    <citation type="submission" date="2022-03" db="EMBL/GenBank/DDBJ databases">
        <authorList>
            <person name="Macdonald S."/>
            <person name="Ahmed S."/>
            <person name="Newling K."/>
        </authorList>
    </citation>
    <scope>NUCLEOTIDE SEQUENCE [LARGE SCALE GENOMIC DNA]</scope>
</reference>
<comment type="similarity">
    <text evidence="1">Belongs to the plant LTP family.</text>
</comment>
<feature type="domain" description="Bifunctional inhibitor/plant lipid transfer protein/seed storage helical" evidence="3">
    <location>
        <begin position="22"/>
        <end position="71"/>
    </location>
</feature>
<comment type="caution">
    <text evidence="4">The sequence shown here is derived from an EMBL/GenBank/DDBJ whole genome shotgun (WGS) entry which is preliminary data.</text>
</comment>
<dbReference type="InterPro" id="IPR016140">
    <property type="entry name" value="Bifunc_inhib/LTP/seed_store"/>
</dbReference>
<dbReference type="SUPFAM" id="SSF47699">
    <property type="entry name" value="Bifunctional inhibitor/lipid-transfer protein/seed storage 2S albumin"/>
    <property type="match status" value="1"/>
</dbReference>
<sequence length="80" mass="8793">MAFVLRFFTCLVLTLSMERRDDDSPCCVGVTKLKDMVRPTLDRQQACKCLKAAAQGIDPSIASSFPGKCGSHSVSHLHEH</sequence>
<keyword evidence="2" id="KW-0732">Signal</keyword>
<dbReference type="PRINTS" id="PR00382">
    <property type="entry name" value="LIPIDTRNSFER"/>
</dbReference>
<gene>
    <name evidence="4" type="ORF">ERUC_LOCUS4426</name>
</gene>
<accession>A0ABC8IZC2</accession>